<dbReference type="InterPro" id="IPR047249">
    <property type="entry name" value="BRCT_p53bp1-like_rpt1"/>
</dbReference>
<dbReference type="Gene3D" id="3.40.50.10190">
    <property type="entry name" value="BRCT domain"/>
    <property type="match status" value="1"/>
</dbReference>
<feature type="compositionally biased region" description="Basic and acidic residues" evidence="4">
    <location>
        <begin position="479"/>
        <end position="488"/>
    </location>
</feature>
<evidence type="ECO:0000256" key="4">
    <source>
        <dbReference type="SAM" id="MobiDB-lite"/>
    </source>
</evidence>
<dbReference type="PANTHER" id="PTHR15321">
    <property type="entry name" value="TUMOR SUPPRESSOR P53-BINDING PROTEIN 1"/>
    <property type="match status" value="1"/>
</dbReference>
<dbReference type="OrthoDB" id="129353at2759"/>
<reference evidence="6 7" key="2">
    <citation type="journal article" date="2012" name="Eukaryot. Cell">
        <title>Genome update of Botrytis cinerea strains B05.10 and T4.</title>
        <authorList>
            <person name="Staats M."/>
            <person name="van Kan J.A."/>
        </authorList>
    </citation>
    <scope>NUCLEOTIDE SEQUENCE [LARGE SCALE GENOMIC DNA]</scope>
    <source>
        <strain evidence="6 7">B05.10</strain>
    </source>
</reference>
<evidence type="ECO:0000256" key="2">
    <source>
        <dbReference type="ARBA" id="ARBA00022763"/>
    </source>
</evidence>
<organism evidence="6 7">
    <name type="scientific">Botryotinia fuckeliana (strain B05.10)</name>
    <name type="common">Noble rot fungus</name>
    <name type="synonym">Botrytis cinerea</name>
    <dbReference type="NCBI Taxonomy" id="332648"/>
    <lineage>
        <taxon>Eukaryota</taxon>
        <taxon>Fungi</taxon>
        <taxon>Dikarya</taxon>
        <taxon>Ascomycota</taxon>
        <taxon>Pezizomycotina</taxon>
        <taxon>Leotiomycetes</taxon>
        <taxon>Helotiales</taxon>
        <taxon>Sclerotiniaceae</taxon>
        <taxon>Botrytis</taxon>
    </lineage>
</organism>
<dbReference type="GeneID" id="5439634"/>
<evidence type="ECO:0000313" key="6">
    <source>
        <dbReference type="EMBL" id="ATZ46751.1"/>
    </source>
</evidence>
<dbReference type="CDD" id="cd17724">
    <property type="entry name" value="BRCT_p53bp1_rpt2"/>
    <property type="match status" value="1"/>
</dbReference>
<feature type="compositionally biased region" description="Polar residues" evidence="4">
    <location>
        <begin position="840"/>
        <end position="865"/>
    </location>
</feature>
<dbReference type="GO" id="GO:0005634">
    <property type="term" value="C:nucleus"/>
    <property type="evidence" value="ECO:0007669"/>
    <property type="project" value="UniProtKB-SubCell"/>
</dbReference>
<feature type="compositionally biased region" description="Polar residues" evidence="4">
    <location>
        <begin position="737"/>
        <end position="750"/>
    </location>
</feature>
<feature type="compositionally biased region" description="Polar residues" evidence="4">
    <location>
        <begin position="599"/>
        <end position="612"/>
    </location>
</feature>
<feature type="compositionally biased region" description="Polar residues" evidence="4">
    <location>
        <begin position="95"/>
        <end position="112"/>
    </location>
</feature>
<dbReference type="CDD" id="cd17745">
    <property type="entry name" value="BRCT_p53bp1_rpt1"/>
    <property type="match status" value="1"/>
</dbReference>
<keyword evidence="7" id="KW-1185">Reference proteome</keyword>
<dbReference type="AlphaFoldDB" id="A0A384J8E5"/>
<feature type="region of interest" description="Disordered" evidence="4">
    <location>
        <begin position="88"/>
        <end position="140"/>
    </location>
</feature>
<feature type="region of interest" description="Disordered" evidence="4">
    <location>
        <begin position="1226"/>
        <end position="1245"/>
    </location>
</feature>
<feature type="compositionally biased region" description="Low complexity" evidence="4">
    <location>
        <begin position="914"/>
        <end position="923"/>
    </location>
</feature>
<reference evidence="6 7" key="1">
    <citation type="journal article" date="2011" name="PLoS Genet.">
        <title>Genomic analysis of the necrotrophic fungal pathogens Sclerotinia sclerotiorum and Botrytis cinerea.</title>
        <authorList>
            <person name="Amselem J."/>
            <person name="Cuomo C.A."/>
            <person name="van Kan J.A."/>
            <person name="Viaud M."/>
            <person name="Benito E.P."/>
            <person name="Couloux A."/>
            <person name="Coutinho P.M."/>
            <person name="de Vries R.P."/>
            <person name="Dyer P.S."/>
            <person name="Fillinger S."/>
            <person name="Fournier E."/>
            <person name="Gout L."/>
            <person name="Hahn M."/>
            <person name="Kohn L."/>
            <person name="Lapalu N."/>
            <person name="Plummer K.M."/>
            <person name="Pradier J.M."/>
            <person name="Quevillon E."/>
            <person name="Sharon A."/>
            <person name="Simon A."/>
            <person name="ten Have A."/>
            <person name="Tudzynski B."/>
            <person name="Tudzynski P."/>
            <person name="Wincker P."/>
            <person name="Andrew M."/>
            <person name="Anthouard V."/>
            <person name="Beever R.E."/>
            <person name="Beffa R."/>
            <person name="Benoit I."/>
            <person name="Bouzid O."/>
            <person name="Brault B."/>
            <person name="Chen Z."/>
            <person name="Choquer M."/>
            <person name="Collemare J."/>
            <person name="Cotton P."/>
            <person name="Danchin E.G."/>
            <person name="Da Silva C."/>
            <person name="Gautier A."/>
            <person name="Giraud C."/>
            <person name="Giraud T."/>
            <person name="Gonzalez C."/>
            <person name="Grossetete S."/>
            <person name="Guldener U."/>
            <person name="Henrissat B."/>
            <person name="Howlett B.J."/>
            <person name="Kodira C."/>
            <person name="Kretschmer M."/>
            <person name="Lappartient A."/>
            <person name="Leroch M."/>
            <person name="Levis C."/>
            <person name="Mauceli E."/>
            <person name="Neuveglise C."/>
            <person name="Oeser B."/>
            <person name="Pearson M."/>
            <person name="Poulain J."/>
            <person name="Poussereau N."/>
            <person name="Quesneville H."/>
            <person name="Rascle C."/>
            <person name="Schumacher J."/>
            <person name="Segurens B."/>
            <person name="Sexton A."/>
            <person name="Silva E."/>
            <person name="Sirven C."/>
            <person name="Soanes D.M."/>
            <person name="Talbot N.J."/>
            <person name="Templeton M."/>
            <person name="Yandava C."/>
            <person name="Yarden O."/>
            <person name="Zeng Q."/>
            <person name="Rollins J.A."/>
            <person name="Lebrun M.H."/>
            <person name="Dickman M."/>
        </authorList>
    </citation>
    <scope>NUCLEOTIDE SEQUENCE [LARGE SCALE GENOMIC DNA]</scope>
    <source>
        <strain evidence="6 7">B05.10</strain>
    </source>
</reference>
<dbReference type="EMBL" id="CP009806">
    <property type="protein sequence ID" value="ATZ46751.1"/>
    <property type="molecule type" value="Genomic_DNA"/>
</dbReference>
<dbReference type="SUPFAM" id="SSF52113">
    <property type="entry name" value="BRCT domain"/>
    <property type="match status" value="1"/>
</dbReference>
<feature type="compositionally biased region" description="Polar residues" evidence="4">
    <location>
        <begin position="626"/>
        <end position="637"/>
    </location>
</feature>
<feature type="region of interest" description="Disordered" evidence="4">
    <location>
        <begin position="734"/>
        <end position="754"/>
    </location>
</feature>
<evidence type="ECO:0000259" key="5">
    <source>
        <dbReference type="PROSITE" id="PS50172"/>
    </source>
</evidence>
<feature type="compositionally biased region" description="Polar residues" evidence="4">
    <location>
        <begin position="819"/>
        <end position="831"/>
    </location>
</feature>
<evidence type="ECO:0000256" key="1">
    <source>
        <dbReference type="ARBA" id="ARBA00004123"/>
    </source>
</evidence>
<dbReference type="RefSeq" id="XP_001559012.1">
    <property type="nucleotide sequence ID" value="XM_001558962.2"/>
</dbReference>
<dbReference type="SMART" id="SM00292">
    <property type="entry name" value="BRCT"/>
    <property type="match status" value="1"/>
</dbReference>
<feature type="compositionally biased region" description="Polar residues" evidence="4">
    <location>
        <begin position="872"/>
        <end position="904"/>
    </location>
</feature>
<comment type="subcellular location">
    <subcellularLocation>
        <location evidence="1">Nucleus</location>
    </subcellularLocation>
</comment>
<feature type="region of interest" description="Disordered" evidence="4">
    <location>
        <begin position="778"/>
        <end position="981"/>
    </location>
</feature>
<feature type="region of interest" description="Disordered" evidence="4">
    <location>
        <begin position="239"/>
        <end position="290"/>
    </location>
</feature>
<feature type="compositionally biased region" description="Polar residues" evidence="4">
    <location>
        <begin position="954"/>
        <end position="966"/>
    </location>
</feature>
<dbReference type="FunFam" id="3.40.50.10190:FF:000083">
    <property type="entry name" value="DNA damage repair protein (Rad9)"/>
    <property type="match status" value="1"/>
</dbReference>
<gene>
    <name evidence="6" type="ORF">BCIN_02g01210</name>
</gene>
<evidence type="ECO:0000256" key="3">
    <source>
        <dbReference type="ARBA" id="ARBA00023242"/>
    </source>
</evidence>
<feature type="compositionally biased region" description="Polar residues" evidence="4">
    <location>
        <begin position="126"/>
        <end position="140"/>
    </location>
</feature>
<dbReference type="InterPro" id="IPR036420">
    <property type="entry name" value="BRCT_dom_sf"/>
</dbReference>
<feature type="region of interest" description="Disordered" evidence="4">
    <location>
        <begin position="473"/>
        <end position="496"/>
    </location>
</feature>
<name>A0A384J8E5_BOTFB</name>
<dbReference type="GO" id="GO:0045944">
    <property type="term" value="P:positive regulation of transcription by RNA polymerase II"/>
    <property type="evidence" value="ECO:0007669"/>
    <property type="project" value="TreeGrafter"/>
</dbReference>
<dbReference type="KEGG" id="bfu:BCIN_02g01210"/>
<dbReference type="PROSITE" id="PS50172">
    <property type="entry name" value="BRCT"/>
    <property type="match status" value="1"/>
</dbReference>
<feature type="domain" description="BRCT" evidence="5">
    <location>
        <begin position="988"/>
        <end position="1111"/>
    </location>
</feature>
<feature type="region of interest" description="Disordered" evidence="4">
    <location>
        <begin position="552"/>
        <end position="585"/>
    </location>
</feature>
<keyword evidence="2" id="KW-0227">DNA damage</keyword>
<dbReference type="GO" id="GO:0000077">
    <property type="term" value="P:DNA damage checkpoint signaling"/>
    <property type="evidence" value="ECO:0007669"/>
    <property type="project" value="TreeGrafter"/>
</dbReference>
<reference evidence="6 7" key="3">
    <citation type="journal article" date="2017" name="Mol. Plant Pathol.">
        <title>A gapless genome sequence of the fungus Botrytis cinerea.</title>
        <authorList>
            <person name="Van Kan J.A."/>
            <person name="Stassen J.H."/>
            <person name="Mosbach A."/>
            <person name="Van Der Lee T.A."/>
            <person name="Faino L."/>
            <person name="Farmer A.D."/>
            <person name="Papasotiriou D.G."/>
            <person name="Zhou S."/>
            <person name="Seidl M.F."/>
            <person name="Cottam E."/>
            <person name="Edel D."/>
            <person name="Hahn M."/>
            <person name="Schwartz D.C."/>
            <person name="Dietrich R.A."/>
            <person name="Widdison S."/>
            <person name="Scalliet G."/>
        </authorList>
    </citation>
    <scope>NUCLEOTIDE SEQUENCE [LARGE SCALE GENOMIC DNA]</scope>
    <source>
        <strain evidence="6 7">B05.10</strain>
    </source>
</reference>
<dbReference type="PANTHER" id="PTHR15321:SF3">
    <property type="entry name" value="TP53-BINDING PROTEIN 1"/>
    <property type="match status" value="1"/>
</dbReference>
<dbReference type="InterPro" id="IPR047252">
    <property type="entry name" value="TP53BP1-like"/>
</dbReference>
<feature type="region of interest" description="Disordered" evidence="4">
    <location>
        <begin position="303"/>
        <end position="379"/>
    </location>
</feature>
<dbReference type="Proteomes" id="UP000001798">
    <property type="component" value="Chromosome 2"/>
</dbReference>
<dbReference type="InterPro" id="IPR047250">
    <property type="entry name" value="BRCT_p53bp1-like_rpt2"/>
</dbReference>
<dbReference type="InterPro" id="IPR001357">
    <property type="entry name" value="BRCT_dom"/>
</dbReference>
<accession>A0A384J8E5</accession>
<dbReference type="GO" id="GO:0042393">
    <property type="term" value="F:histone binding"/>
    <property type="evidence" value="ECO:0007669"/>
    <property type="project" value="TreeGrafter"/>
</dbReference>
<feature type="region of interest" description="Disordered" evidence="4">
    <location>
        <begin position="599"/>
        <end position="637"/>
    </location>
</feature>
<evidence type="ECO:0000313" key="7">
    <source>
        <dbReference type="Proteomes" id="UP000001798"/>
    </source>
</evidence>
<dbReference type="OMA" id="PCLAPQW"/>
<dbReference type="VEuPathDB" id="FungiDB:Bcin02g01210"/>
<sequence length="1273" mass="137242">MFKSASLAAVAALNGDGAEEFDTQRCLQLQEEIISSSPERPAADNDMSFPVVASSHYNYDIDATNNVRHDTGNEKQHNKGQEVLEEMKAARESDANSQGCEESPLHPNSVQSKRTRAGLPVLPTVKPNNGNTLRSSNINGNPIPLPCAQLRAMEGEEYTQKSNLSLTQENPESLYEALELQRLRDQAVLGTNAEFSSSLLVPIEQDDLPGPQSNGIYGDPNSTHTESTARTYEENDMGHINFDTFQPTSAPDEGYFQSEDPPAVHSTQDPVQDTLLDPQTPAPSVNPFSEKGSIMKQHELFGATQPSSIGRLGGSPTSSRPSPNIYGGYRSSQEAESSPLVRRSEAASAATQKTRRSIVRSTSTETPASIEPAPVPNNVQSFNSALRKLALVREPQDTWISMKESQERRNNLIEREVSSGSESDSDIEALPKKYQKAAREKKRLRAQTALIGRRPNSSGKPNSAIEVNPVAATASTHQRSLDHQRKSSEVASSHVTQAFESTPIAVEVPASGRRRSMQEDYVAQCEGFDARDTQPTQQDMVADSQGVPLSSNIVISSPVPGPRNRVPACSNIEKTGPESTSPSQTLPNILERHLSQDLSQPLGSKNVNNADGNQGKDPTMPAPSDQKMTASSNEVPASNASKNHVTQMHNEISDSVTFAVPETSPATDRLIPMTEIAEISLSIANNDELDDLPGFNMDDEFNEVIGVPAHHTPKRQSQFQPSLAATPSRLEIVPNGSAATPSSGLSSAPSTIEPPTPVAKNLLTSVFRDVSEVEAVDGNSPGIELSTESSNLGFPADTFKAAPEDISSPLASTEHDARPSQTTPNEESQLPSAKAEQEIVHQSTPRKSTRISKGQSTKPTITQPQPKVARNTRLSSVSSTISNPLSSTAESDLLSPSVSYPNPNTGGRSRGRARGSAATKAKGSIGGTALPAMKKHRTRSSVDPEEQEDAISAPLSNQKSILSSQGDSEDPLALSTPPSKISLNSKRAMNSLFEGMAFAVSYVDAEKDKQVAIHLIKQNGGRILDDGFENLFTPMTPPSKSRTGSSETAEAELEIASSEIKIGFVALIADEHSRKAKYMQALALGLPCISGRWISHCVDKCTIIDWLPYLLSAGNSSFLGGAVKSRYLRPYSACSANLSDTFTQRPKLLDGKSILIVTGKGKTGEKRKPYTFLTRALGPTHLGQAQDLKQAKEMLLDAESKNASYDWLYVDGKQDVEAAVFENTPASTSVGGRKRKRASIQEEHATPPLPKRIRIVNDEVMIQSLILGQLIED</sequence>
<protein>
    <recommendedName>
        <fullName evidence="5">BRCT domain-containing protein</fullName>
    </recommendedName>
</protein>
<keyword evidence="3" id="KW-0539">Nucleus</keyword>
<feature type="compositionally biased region" description="Polar residues" evidence="4">
    <location>
        <begin position="211"/>
        <end position="227"/>
    </location>
</feature>
<proteinExistence type="predicted"/>
<feature type="region of interest" description="Disordered" evidence="4">
    <location>
        <begin position="204"/>
        <end position="227"/>
    </location>
</feature>